<dbReference type="SFLD" id="SFLDS00003">
    <property type="entry name" value="Haloacid_Dehalogenase"/>
    <property type="match status" value="1"/>
</dbReference>
<evidence type="ECO:0000313" key="5">
    <source>
        <dbReference type="Proteomes" id="UP000317648"/>
    </source>
</evidence>
<dbReference type="InterPro" id="IPR051400">
    <property type="entry name" value="HAD-like_hydrolase"/>
</dbReference>
<dbReference type="EMBL" id="CP036433">
    <property type="protein sequence ID" value="QDU96698.1"/>
    <property type="molecule type" value="Genomic_DNA"/>
</dbReference>
<keyword evidence="3" id="KW-0460">Magnesium</keyword>
<dbReference type="GO" id="GO:0044281">
    <property type="term" value="P:small molecule metabolic process"/>
    <property type="evidence" value="ECO:0007669"/>
    <property type="project" value="UniProtKB-ARBA"/>
</dbReference>
<proteinExistence type="predicted"/>
<reference evidence="4 5" key="1">
    <citation type="submission" date="2019-02" db="EMBL/GenBank/DDBJ databases">
        <title>Deep-cultivation of Planctomycetes and their phenomic and genomic characterization uncovers novel biology.</title>
        <authorList>
            <person name="Wiegand S."/>
            <person name="Jogler M."/>
            <person name="Boedeker C."/>
            <person name="Pinto D."/>
            <person name="Vollmers J."/>
            <person name="Rivas-Marin E."/>
            <person name="Kohn T."/>
            <person name="Peeters S.H."/>
            <person name="Heuer A."/>
            <person name="Rast P."/>
            <person name="Oberbeckmann S."/>
            <person name="Bunk B."/>
            <person name="Jeske O."/>
            <person name="Meyerdierks A."/>
            <person name="Storesund J.E."/>
            <person name="Kallscheuer N."/>
            <person name="Luecker S."/>
            <person name="Lage O.M."/>
            <person name="Pohl T."/>
            <person name="Merkel B.J."/>
            <person name="Hornburger P."/>
            <person name="Mueller R.-W."/>
            <person name="Bruemmer F."/>
            <person name="Labrenz M."/>
            <person name="Spormann A.M."/>
            <person name="Op den Camp H."/>
            <person name="Overmann J."/>
            <person name="Amann R."/>
            <person name="Jetten M.S.M."/>
            <person name="Mascher T."/>
            <person name="Medema M.H."/>
            <person name="Devos D.P."/>
            <person name="Kaster A.-K."/>
            <person name="Ovreas L."/>
            <person name="Rohde M."/>
            <person name="Galperin M.Y."/>
            <person name="Jogler C."/>
        </authorList>
    </citation>
    <scope>NUCLEOTIDE SEQUENCE [LARGE SCALE GENOMIC DNA]</scope>
    <source>
        <strain evidence="4 5">Pla85_3_4</strain>
    </source>
</reference>
<dbReference type="SFLD" id="SFLDG01129">
    <property type="entry name" value="C1.5:_HAD__Beta-PGM__Phosphata"/>
    <property type="match status" value="1"/>
</dbReference>
<sequence length="240" mass="26499">MAQSSLLPAPHAVLFDLGGTVLKETRLEPAALAICLGQRCGLAARERLAEADPFIEELYRTVRRKRKGDLTEVRFRSLLRLICERFELAAALELTPAALELEVWQAVCSMAPLPGVVDLLAGLRDRSIRTAIVSNAMFSGAVLEYELARNGLQQAFEFVIATGDYGIQKPHPAIFEVAAVKLGLPANQIWFIGDNLRNDVEGARQAGMTGLWYNPANRTCELDPPPPMVCRWDEFLTLLP</sequence>
<dbReference type="PRINTS" id="PR00413">
    <property type="entry name" value="HADHALOGNASE"/>
</dbReference>
<dbReference type="Gene3D" id="3.40.50.1000">
    <property type="entry name" value="HAD superfamily/HAD-like"/>
    <property type="match status" value="1"/>
</dbReference>
<keyword evidence="2 4" id="KW-0378">Hydrolase</keyword>
<evidence type="ECO:0000256" key="1">
    <source>
        <dbReference type="ARBA" id="ARBA00001946"/>
    </source>
</evidence>
<dbReference type="InterPro" id="IPR006439">
    <property type="entry name" value="HAD-SF_hydro_IA"/>
</dbReference>
<protein>
    <submittedName>
        <fullName evidence="4">Pyrimidine 5'-nucleotidase YjjG</fullName>
        <ecNumber evidence="4">3.1.3.5</ecNumber>
    </submittedName>
</protein>
<dbReference type="OrthoDB" id="9803907at2"/>
<evidence type="ECO:0000313" key="4">
    <source>
        <dbReference type="EMBL" id="QDU96698.1"/>
    </source>
</evidence>
<dbReference type="AlphaFoldDB" id="A0A518DXX5"/>
<dbReference type="GO" id="GO:0008253">
    <property type="term" value="F:5'-nucleotidase activity"/>
    <property type="evidence" value="ECO:0007669"/>
    <property type="project" value="UniProtKB-EC"/>
</dbReference>
<dbReference type="PANTHER" id="PTHR46470">
    <property type="entry name" value="N-ACYLNEURAMINATE-9-PHOSPHATASE"/>
    <property type="match status" value="1"/>
</dbReference>
<dbReference type="NCBIfam" id="TIGR01549">
    <property type="entry name" value="HAD-SF-IA-v1"/>
    <property type="match status" value="1"/>
</dbReference>
<dbReference type="InterPro" id="IPR023214">
    <property type="entry name" value="HAD_sf"/>
</dbReference>
<accession>A0A518DXX5</accession>
<dbReference type="KEGG" id="lcre:Pla8534_45190"/>
<dbReference type="NCBIfam" id="TIGR01509">
    <property type="entry name" value="HAD-SF-IA-v3"/>
    <property type="match status" value="1"/>
</dbReference>
<dbReference type="EC" id="3.1.3.5" evidence="4"/>
<dbReference type="RefSeq" id="WP_145055310.1">
    <property type="nucleotide sequence ID" value="NZ_CP036433.1"/>
</dbReference>
<gene>
    <name evidence="4" type="primary">yjjG</name>
    <name evidence="4" type="ORF">Pla8534_45190</name>
</gene>
<organism evidence="4 5">
    <name type="scientific">Lignipirellula cremea</name>
    <dbReference type="NCBI Taxonomy" id="2528010"/>
    <lineage>
        <taxon>Bacteria</taxon>
        <taxon>Pseudomonadati</taxon>
        <taxon>Planctomycetota</taxon>
        <taxon>Planctomycetia</taxon>
        <taxon>Pirellulales</taxon>
        <taxon>Pirellulaceae</taxon>
        <taxon>Lignipirellula</taxon>
    </lineage>
</organism>
<name>A0A518DXX5_9BACT</name>
<dbReference type="Pfam" id="PF00702">
    <property type="entry name" value="Hydrolase"/>
    <property type="match status" value="1"/>
</dbReference>
<dbReference type="Proteomes" id="UP000317648">
    <property type="component" value="Chromosome"/>
</dbReference>
<comment type="cofactor">
    <cofactor evidence="1">
        <name>Mg(2+)</name>
        <dbReference type="ChEBI" id="CHEBI:18420"/>
    </cofactor>
</comment>
<keyword evidence="5" id="KW-1185">Reference proteome</keyword>
<evidence type="ECO:0000256" key="3">
    <source>
        <dbReference type="ARBA" id="ARBA00022842"/>
    </source>
</evidence>
<dbReference type="InterPro" id="IPR036412">
    <property type="entry name" value="HAD-like_sf"/>
</dbReference>
<evidence type="ECO:0000256" key="2">
    <source>
        <dbReference type="ARBA" id="ARBA00022801"/>
    </source>
</evidence>
<dbReference type="PANTHER" id="PTHR46470:SF4">
    <property type="entry name" value="5-AMINO-6-(5-PHOSPHO-D-RIBITYLAMINO)URACIL PHOSPHATASE YIGB"/>
    <property type="match status" value="1"/>
</dbReference>
<dbReference type="SUPFAM" id="SSF56784">
    <property type="entry name" value="HAD-like"/>
    <property type="match status" value="1"/>
</dbReference>